<dbReference type="SUPFAM" id="SSF161098">
    <property type="entry name" value="MetI-like"/>
    <property type="match status" value="1"/>
</dbReference>
<evidence type="ECO:0000256" key="7">
    <source>
        <dbReference type="ARBA" id="ARBA00023136"/>
    </source>
</evidence>
<dbReference type="GO" id="GO:0005886">
    <property type="term" value="C:plasma membrane"/>
    <property type="evidence" value="ECO:0007669"/>
    <property type="project" value="UniProtKB-SubCell"/>
</dbReference>
<dbReference type="OrthoDB" id="11163at2157"/>
<evidence type="ECO:0000313" key="11">
    <source>
        <dbReference type="Proteomes" id="UP000011532"/>
    </source>
</evidence>
<keyword evidence="5 8" id="KW-0812">Transmembrane</keyword>
<evidence type="ECO:0000256" key="8">
    <source>
        <dbReference type="RuleBase" id="RU363032"/>
    </source>
</evidence>
<feature type="transmembrane region" description="Helical" evidence="8">
    <location>
        <begin position="32"/>
        <end position="55"/>
    </location>
</feature>
<evidence type="ECO:0000313" key="10">
    <source>
        <dbReference type="EMBL" id="ELY31418.1"/>
    </source>
</evidence>
<accession>A0A384KVF2</accession>
<evidence type="ECO:0000259" key="9">
    <source>
        <dbReference type="PROSITE" id="PS50928"/>
    </source>
</evidence>
<evidence type="ECO:0000256" key="5">
    <source>
        <dbReference type="ARBA" id="ARBA00022692"/>
    </source>
</evidence>
<keyword evidence="3 8" id="KW-0813">Transport</keyword>
<protein>
    <submittedName>
        <fullName evidence="10">Spermidine/putrescine ABC transporter permease</fullName>
    </submittedName>
</protein>
<evidence type="ECO:0000256" key="2">
    <source>
        <dbReference type="ARBA" id="ARBA00007069"/>
    </source>
</evidence>
<feature type="transmembrane region" description="Helical" evidence="8">
    <location>
        <begin position="120"/>
        <end position="143"/>
    </location>
</feature>
<dbReference type="PROSITE" id="PS50928">
    <property type="entry name" value="ABC_TM1"/>
    <property type="match status" value="1"/>
</dbReference>
<feature type="transmembrane region" description="Helical" evidence="8">
    <location>
        <begin position="155"/>
        <end position="180"/>
    </location>
</feature>
<dbReference type="Gene3D" id="1.10.3720.10">
    <property type="entry name" value="MetI-like"/>
    <property type="match status" value="1"/>
</dbReference>
<dbReference type="Proteomes" id="UP000011532">
    <property type="component" value="Unassembled WGS sequence"/>
</dbReference>
<comment type="similarity">
    <text evidence="2">Belongs to the binding-protein-dependent transport system permease family. CysTW subfamily.</text>
</comment>
<reference evidence="10 11" key="2">
    <citation type="journal article" date="2014" name="PLoS Genet.">
        <title>Phylogenetically driven sequencing of extremely halophilic archaea reveals strategies for static and dynamic osmo-response.</title>
        <authorList>
            <person name="Becker E.A."/>
            <person name="Seitzer P.M."/>
            <person name="Tritt A."/>
            <person name="Larsen D."/>
            <person name="Krusor M."/>
            <person name="Yao A.I."/>
            <person name="Wu D."/>
            <person name="Madern D."/>
            <person name="Eisen J.A."/>
            <person name="Darling A.E."/>
            <person name="Facciotti M.T."/>
        </authorList>
    </citation>
    <scope>NUCLEOTIDE SEQUENCE [LARGE SCALE GENOMIC DNA]</scope>
    <source>
        <strain evidence="11">ATCC 29605 / DSM 3757 / JCM 8879 / NBRC 14742 / NCIMB 2012 / VKM B-1768 / DS2</strain>
    </source>
</reference>
<evidence type="ECO:0000256" key="6">
    <source>
        <dbReference type="ARBA" id="ARBA00022989"/>
    </source>
</evidence>
<evidence type="ECO:0000256" key="3">
    <source>
        <dbReference type="ARBA" id="ARBA00022448"/>
    </source>
</evidence>
<keyword evidence="7 8" id="KW-0472">Membrane</keyword>
<dbReference type="CDD" id="cd06261">
    <property type="entry name" value="TM_PBP2"/>
    <property type="match status" value="1"/>
</dbReference>
<reference evidence="11" key="1">
    <citation type="submission" date="2012-11" db="EMBL/GenBank/DDBJ databases">
        <authorList>
            <person name="Becker E.A."/>
            <person name="Seitzer P."/>
            <person name="Tritt A."/>
            <person name="Larsen D."/>
            <person name="Yao A."/>
            <person name="Wu D."/>
            <person name="Darling A."/>
            <person name="Eisen J.A."/>
            <person name="Facciotti M.T."/>
        </authorList>
    </citation>
    <scope>NUCLEOTIDE SEQUENCE [LARGE SCALE GENOMIC DNA]</scope>
    <source>
        <strain evidence="11">ATCC 29605 / DSM 3757 / JCM 8879 / NBRC 14742 / NCIMB 2012 / VKM B-1768 / DS2</strain>
    </source>
</reference>
<feature type="domain" description="ABC transmembrane type-1" evidence="9">
    <location>
        <begin position="85"/>
        <end position="277"/>
    </location>
</feature>
<feature type="transmembrane region" description="Helical" evidence="8">
    <location>
        <begin position="254"/>
        <end position="279"/>
    </location>
</feature>
<proteinExistence type="inferred from homology"/>
<keyword evidence="6 8" id="KW-1133">Transmembrane helix</keyword>
<feature type="transmembrane region" description="Helical" evidence="8">
    <location>
        <begin position="201"/>
        <end position="222"/>
    </location>
</feature>
<dbReference type="Pfam" id="PF00528">
    <property type="entry name" value="BPD_transp_1"/>
    <property type="match status" value="1"/>
</dbReference>
<dbReference type="PANTHER" id="PTHR43848">
    <property type="entry name" value="PUTRESCINE TRANSPORT SYSTEM PERMEASE PROTEIN POTI"/>
    <property type="match status" value="1"/>
</dbReference>
<comment type="subcellular location">
    <subcellularLocation>
        <location evidence="1 8">Cell membrane</location>
        <topology evidence="1 8">Multi-pass membrane protein</topology>
    </subcellularLocation>
</comment>
<dbReference type="GeneID" id="300253395"/>
<dbReference type="AlphaFoldDB" id="A0A384KVF2"/>
<dbReference type="EMBL" id="AOHU01000058">
    <property type="protein sequence ID" value="ELY31418.1"/>
    <property type="molecule type" value="Genomic_DNA"/>
</dbReference>
<evidence type="ECO:0000256" key="1">
    <source>
        <dbReference type="ARBA" id="ARBA00004651"/>
    </source>
</evidence>
<dbReference type="InterPro" id="IPR051789">
    <property type="entry name" value="Bact_Polyamine_Transport"/>
</dbReference>
<evidence type="ECO:0000256" key="4">
    <source>
        <dbReference type="ARBA" id="ARBA00022475"/>
    </source>
</evidence>
<keyword evidence="4" id="KW-1003">Cell membrane</keyword>
<dbReference type="InterPro" id="IPR035906">
    <property type="entry name" value="MetI-like_sf"/>
</dbReference>
<organism evidence="10 11">
    <name type="scientific">Haloferax volcanii (strain ATCC 29605 / DSM 3757 / JCM 8879 / NBRC 14742 / NCIMB 2012 / VKM B-1768 / DS2)</name>
    <name type="common">Halobacterium volcanii</name>
    <dbReference type="NCBI Taxonomy" id="309800"/>
    <lineage>
        <taxon>Archaea</taxon>
        <taxon>Methanobacteriati</taxon>
        <taxon>Methanobacteriota</taxon>
        <taxon>Stenosarchaea group</taxon>
        <taxon>Halobacteria</taxon>
        <taxon>Halobacteriales</taxon>
        <taxon>Haloferacaceae</taxon>
        <taxon>Haloferax</taxon>
    </lineage>
</organism>
<comment type="caution">
    <text evidence="10">The sequence shown here is derived from an EMBL/GenBank/DDBJ whole genome shotgun (WGS) entry which is preliminary data.</text>
</comment>
<gene>
    <name evidence="10" type="ORF">C498_10131</name>
</gene>
<dbReference type="RefSeq" id="WP_004043213.1">
    <property type="nucleotide sequence ID" value="NC_013966.1"/>
</dbReference>
<sequence>MSTQTERSEETVASGQSPITGVIEAVSVKRVLLAYFLLAAAYIYLPIFSVIAFSFNSGGLTFPFVEFTFEWYGELLANEGLIEAVRRSVTLALVVTVITTVLATATALAYRYDFWGQRGLLFLLILGIITPGITYGVGATLLLNEVLGLTKNLWLAVPVHVVWALPFAVIVLLAGFPPALKENEEAARVLGAGPLSRFRNVILPQIAPTLLGAAVFAFTLSYNEATRSLLLVGNQNTMPLEVFAIAAGTRVQPYLFALGSLTTVFSTLLLAAAGLLIVYNRRS</sequence>
<name>A0A384KVF2_HALVD</name>
<dbReference type="PANTHER" id="PTHR43848:SF2">
    <property type="entry name" value="PUTRESCINE TRANSPORT SYSTEM PERMEASE PROTEIN POTI"/>
    <property type="match status" value="1"/>
</dbReference>
<dbReference type="GO" id="GO:0055085">
    <property type="term" value="P:transmembrane transport"/>
    <property type="evidence" value="ECO:0007669"/>
    <property type="project" value="InterPro"/>
</dbReference>
<dbReference type="InterPro" id="IPR000515">
    <property type="entry name" value="MetI-like"/>
</dbReference>
<feature type="transmembrane region" description="Helical" evidence="8">
    <location>
        <begin position="89"/>
        <end position="108"/>
    </location>
</feature>